<dbReference type="EMBL" id="CP120943">
    <property type="protein sequence ID" value="WFG00302.1"/>
    <property type="molecule type" value="Genomic_DNA"/>
</dbReference>
<protein>
    <submittedName>
        <fullName evidence="2">AAA family ATPase</fullName>
    </submittedName>
</protein>
<proteinExistence type="predicted"/>
<dbReference type="PANTHER" id="PTHR32182:SF0">
    <property type="entry name" value="DNA REPLICATION AND REPAIR PROTEIN RECF"/>
    <property type="match status" value="1"/>
</dbReference>
<evidence type="ECO:0000313" key="2">
    <source>
        <dbReference type="EMBL" id="WFG00302.1"/>
    </source>
</evidence>
<dbReference type="Pfam" id="PF13476">
    <property type="entry name" value="AAA_23"/>
    <property type="match status" value="1"/>
</dbReference>
<dbReference type="GO" id="GO:0000731">
    <property type="term" value="P:DNA synthesis involved in DNA repair"/>
    <property type="evidence" value="ECO:0007669"/>
    <property type="project" value="TreeGrafter"/>
</dbReference>
<dbReference type="AlphaFoldDB" id="A0AAJ5ZDA0"/>
<feature type="domain" description="Rad50/SbcC-type AAA" evidence="1">
    <location>
        <begin position="186"/>
        <end position="267"/>
    </location>
</feature>
<dbReference type="GO" id="GO:0016887">
    <property type="term" value="F:ATP hydrolysis activity"/>
    <property type="evidence" value="ECO:0007669"/>
    <property type="project" value="InterPro"/>
</dbReference>
<evidence type="ECO:0000259" key="1">
    <source>
        <dbReference type="Pfam" id="PF13476"/>
    </source>
</evidence>
<dbReference type="InterPro" id="IPR027417">
    <property type="entry name" value="P-loop_NTPase"/>
</dbReference>
<reference evidence="2" key="1">
    <citation type="submission" date="2023-03" db="EMBL/GenBank/DDBJ databases">
        <title>Aeromonas caviae strain AC1520.</title>
        <authorList>
            <person name="Xie T."/>
            <person name="Zhang Q."/>
            <person name="Deng J."/>
            <person name="Li X."/>
        </authorList>
    </citation>
    <scope>NUCLEOTIDE SEQUENCE</scope>
    <source>
        <strain evidence="2">AC1520</strain>
        <plasmid evidence="2">pAC1520</plasmid>
    </source>
</reference>
<dbReference type="SUPFAM" id="SSF52540">
    <property type="entry name" value="P-loop containing nucleoside triphosphate hydrolases"/>
    <property type="match status" value="2"/>
</dbReference>
<geneLocation type="plasmid" evidence="2 3">
    <name>pAC1520</name>
</geneLocation>
<dbReference type="GO" id="GO:0006302">
    <property type="term" value="P:double-strand break repair"/>
    <property type="evidence" value="ECO:0007669"/>
    <property type="project" value="InterPro"/>
</dbReference>
<dbReference type="InterPro" id="IPR038729">
    <property type="entry name" value="Rad50/SbcC_AAA"/>
</dbReference>
<dbReference type="RefSeq" id="WP_277857224.1">
    <property type="nucleotide sequence ID" value="NZ_CP120943.1"/>
</dbReference>
<accession>A0AAJ5ZDA0</accession>
<sequence>MTTLMEHLSEKVVSQSKGLYSELLTAIVLDVMDDQDQHIELEASMSSRNRPEVMISSVKKGVKEDIVRNRGGSINNLVSAGLRIIALALSGNRRFVMLDEADCWLRGDLIPKFAQVLGRLSAEMGIQCVYISHHDPDIFRAHGNVVELYQGLDGISFRCLPAYSTANLEEVNHRMNGDLLDSHITSISLDNIANYKGFSLPLGPGLTILAGENDLGKSAIVHAVEALITGSNSTHLIKHGETIGHITLGLEENLTLNYALASRKGAGATYSLIRDGRTVLKNEEIKRNDEVPGWVNSLLAMPMTGDLNLHIGNQTDSLFLLNPAYSAQKRAELIDLGEGYYQFSMLSSQYAKDQRECKQRRSYIAQELDQLNDRLEFYRPVELVNALAQKMVEIEKARLSAESDLSVIANYMDGLEGSLLLSQLAQLDARLTCVRPLNDSMTTLDGLVATLDACGDGDLAILLAKHKAQMASGEMGEHFKSSFHSEEILALAHDLEQSFVQEDVLHVLVDKAAVLASQICGLESIADNVRDVMMMANVLEDAQVYRDLHSQIRVLSEIALPGPQGDPLAAASELLQLEGEIGRYHEGLLAEHCQLNEIAEHKNHILDKNGGVCPVCHGAGLGRGG</sequence>
<organism evidence="2 3">
    <name type="scientific">Aeromonas caviae</name>
    <name type="common">Aeromonas punctata</name>
    <dbReference type="NCBI Taxonomy" id="648"/>
    <lineage>
        <taxon>Bacteria</taxon>
        <taxon>Pseudomonadati</taxon>
        <taxon>Pseudomonadota</taxon>
        <taxon>Gammaproteobacteria</taxon>
        <taxon>Aeromonadales</taxon>
        <taxon>Aeromonadaceae</taxon>
        <taxon>Aeromonas</taxon>
    </lineage>
</organism>
<name>A0AAJ5ZDA0_AERCA</name>
<dbReference type="Proteomes" id="UP001218423">
    <property type="component" value="Plasmid pAC1520"/>
</dbReference>
<dbReference type="Gene3D" id="3.40.50.300">
    <property type="entry name" value="P-loop containing nucleotide triphosphate hydrolases"/>
    <property type="match status" value="1"/>
</dbReference>
<dbReference type="PANTHER" id="PTHR32182">
    <property type="entry name" value="DNA REPLICATION AND REPAIR PROTEIN RECF"/>
    <property type="match status" value="1"/>
</dbReference>
<gene>
    <name evidence="2" type="ORF">P5S46_21305</name>
</gene>
<keyword evidence="2" id="KW-0614">Plasmid</keyword>
<evidence type="ECO:0000313" key="3">
    <source>
        <dbReference type="Proteomes" id="UP001218423"/>
    </source>
</evidence>